<dbReference type="AlphaFoldDB" id="A0AB73LMS5"/>
<dbReference type="EMBL" id="MTSU01000007">
    <property type="protein sequence ID" value="ONF93083.1"/>
    <property type="molecule type" value="Genomic_DNA"/>
</dbReference>
<reference evidence="1 2" key="1">
    <citation type="submission" date="2017-01" db="EMBL/GenBank/DDBJ databases">
        <title>Comparative genomic analysis of Brazilian Leptospira santarosai.</title>
        <authorList>
            <person name="Moreno L.Z."/>
            <person name="Miraglia F."/>
            <person name="Kremer F.S."/>
            <person name="Eslabao M.R."/>
            <person name="Lilenbaum W."/>
            <person name="Dellagostin O.A."/>
            <person name="Moreno A.M."/>
        </authorList>
    </citation>
    <scope>NUCLEOTIDE SEQUENCE [LARGE SCALE GENOMIC DNA]</scope>
    <source>
        <strain evidence="1 2">M52/8-19</strain>
    </source>
</reference>
<evidence type="ECO:0000313" key="1">
    <source>
        <dbReference type="EMBL" id="ONF93083.1"/>
    </source>
</evidence>
<name>A0AB73LMS5_9LEPT</name>
<dbReference type="RefSeq" id="WP_004464842.1">
    <property type="nucleotide sequence ID" value="NZ_CP028371.1"/>
</dbReference>
<accession>A0AB73LMS5</accession>
<protein>
    <recommendedName>
        <fullName evidence="3">DUF4276 family protein</fullName>
    </recommendedName>
</protein>
<dbReference type="Proteomes" id="UP000189337">
    <property type="component" value="Unassembled WGS sequence"/>
</dbReference>
<gene>
    <name evidence="1" type="ORF">BWD14_09740</name>
</gene>
<comment type="caution">
    <text evidence="1">The sequence shown here is derived from an EMBL/GenBank/DDBJ whole genome shotgun (WGS) entry which is preliminary data.</text>
</comment>
<organism evidence="1 2">
    <name type="scientific">Leptospira santarosai</name>
    <dbReference type="NCBI Taxonomy" id="28183"/>
    <lineage>
        <taxon>Bacteria</taxon>
        <taxon>Pseudomonadati</taxon>
        <taxon>Spirochaetota</taxon>
        <taxon>Spirochaetia</taxon>
        <taxon>Leptospirales</taxon>
        <taxon>Leptospiraceae</taxon>
        <taxon>Leptospira</taxon>
    </lineage>
</organism>
<sequence>MKVDIAGEDLVTQEIVARILRDYRSDIEIGARIPARGSQIKDISRKLNKVSTPTILLTDLDSYACPPSLIKDWLKGDSLRNGFLFRVACDEGESWLMSDIIGFSKWLSIDQSLIPIPISKDKKKPEYIELNFSFKPSLYLMQKLATCSTNVSLRERLIPKAYAKKGPEYNSTLLPFIRDIWNVEEAALNSYSLRKAVERIQKFSI</sequence>
<evidence type="ECO:0000313" key="2">
    <source>
        <dbReference type="Proteomes" id="UP000189337"/>
    </source>
</evidence>
<evidence type="ECO:0008006" key="3">
    <source>
        <dbReference type="Google" id="ProtNLM"/>
    </source>
</evidence>
<proteinExistence type="predicted"/>